<dbReference type="FunFam" id="2.60.120.10:FF:000045">
    <property type="entry name" value="Cysteine dioxygenase 1"/>
    <property type="match status" value="1"/>
</dbReference>
<dbReference type="Ensembl" id="ENSCSAVT00000002495.1">
    <property type="protein sequence ID" value="ENSCSAVP00000002455.1"/>
    <property type="gene ID" value="ENSCSAVG00000001448.1"/>
</dbReference>
<dbReference type="PANTHER" id="PTHR12918:SF1">
    <property type="entry name" value="CYSTEINE DIOXYGENASE TYPE 1"/>
    <property type="match status" value="1"/>
</dbReference>
<evidence type="ECO:0000256" key="1">
    <source>
        <dbReference type="ARBA" id="ARBA00001967"/>
    </source>
</evidence>
<dbReference type="GO" id="GO:0008198">
    <property type="term" value="F:ferrous iron binding"/>
    <property type="evidence" value="ECO:0007669"/>
    <property type="project" value="UniProtKB-ARBA"/>
</dbReference>
<dbReference type="eggNOG" id="KOG4064">
    <property type="taxonomic scope" value="Eukaryota"/>
</dbReference>
<reference evidence="15" key="1">
    <citation type="submission" date="2003-08" db="EMBL/GenBank/DDBJ databases">
        <authorList>
            <person name="Birren B."/>
            <person name="Nusbaum C."/>
            <person name="Abebe A."/>
            <person name="Abouelleil A."/>
            <person name="Adekoya E."/>
            <person name="Ait-zahra M."/>
            <person name="Allen N."/>
            <person name="Allen T."/>
            <person name="An P."/>
            <person name="Anderson M."/>
            <person name="Anderson S."/>
            <person name="Arachchi H."/>
            <person name="Armbruster J."/>
            <person name="Bachantsang P."/>
            <person name="Baldwin J."/>
            <person name="Barry A."/>
            <person name="Bayul T."/>
            <person name="Blitshsteyn B."/>
            <person name="Bloom T."/>
            <person name="Blye J."/>
            <person name="Boguslavskiy L."/>
            <person name="Borowsky M."/>
            <person name="Boukhgalter B."/>
            <person name="Brunache A."/>
            <person name="Butler J."/>
            <person name="Calixte N."/>
            <person name="Calvo S."/>
            <person name="Camarata J."/>
            <person name="Campo K."/>
            <person name="Chang J."/>
            <person name="Cheshatsang Y."/>
            <person name="Citroen M."/>
            <person name="Collymore A."/>
            <person name="Considine T."/>
            <person name="Cook A."/>
            <person name="Cooke P."/>
            <person name="Corum B."/>
            <person name="Cuomo C."/>
            <person name="David R."/>
            <person name="Dawoe T."/>
            <person name="Degray S."/>
            <person name="Dodge S."/>
            <person name="Dooley K."/>
            <person name="Dorje P."/>
            <person name="Dorjee K."/>
            <person name="Dorris L."/>
            <person name="Duffey N."/>
            <person name="Dupes A."/>
            <person name="Elkins T."/>
            <person name="Engels R."/>
            <person name="Erickson J."/>
            <person name="Farina A."/>
            <person name="Faro S."/>
            <person name="Ferreira P."/>
            <person name="Fischer H."/>
            <person name="Fitzgerald M."/>
            <person name="Foley K."/>
            <person name="Gage D."/>
            <person name="Galagan J."/>
            <person name="Gearin G."/>
            <person name="Gnerre S."/>
            <person name="Gnirke A."/>
            <person name="Goyette A."/>
            <person name="Graham J."/>
            <person name="Grandbois E."/>
            <person name="Gyaltsen K."/>
            <person name="Hafez N."/>
            <person name="Hagopian D."/>
            <person name="Hagos B."/>
            <person name="Hall J."/>
            <person name="Hatcher B."/>
            <person name="Heller A."/>
            <person name="Higgins H."/>
            <person name="Honan T."/>
            <person name="Horn A."/>
            <person name="Houde N."/>
            <person name="Hughes L."/>
            <person name="Hulme W."/>
            <person name="Husby E."/>
            <person name="Iliev I."/>
            <person name="Jaffe D."/>
            <person name="Jones C."/>
            <person name="Kamal M."/>
            <person name="Kamat A."/>
            <person name="Kamvysselis M."/>
            <person name="Karlsson E."/>
            <person name="Kells C."/>
            <person name="Kieu A."/>
            <person name="Kisner P."/>
            <person name="Kodira C."/>
            <person name="Kulbokas E."/>
            <person name="Labutti K."/>
            <person name="Lama D."/>
            <person name="Landers T."/>
            <person name="Leger J."/>
            <person name="Levine S."/>
            <person name="Lewis D."/>
            <person name="Lewis T."/>
            <person name="Lindblad-toh K."/>
            <person name="Liu X."/>
            <person name="Lokyitsang T."/>
            <person name="Lokyitsang Y."/>
            <person name="Lucien O."/>
            <person name="Lui A."/>
            <person name="Ma L.J."/>
            <person name="Mabbitt R."/>
            <person name="Macdonald J."/>
            <person name="Maclean C."/>
            <person name="Major J."/>
            <person name="Manning J."/>
            <person name="Marabella R."/>
            <person name="Maru K."/>
            <person name="Matthews C."/>
            <person name="Mauceli E."/>
            <person name="Mccarthy M."/>
            <person name="Mcdonough S."/>
            <person name="Mcghee T."/>
            <person name="Meldrim J."/>
            <person name="Meneus L."/>
            <person name="Mesirov J."/>
            <person name="Mihalev A."/>
            <person name="Mihova T."/>
            <person name="Mikkelsen T."/>
            <person name="Mlenga V."/>
            <person name="Moru K."/>
            <person name="Mozes J."/>
            <person name="Mulrain L."/>
            <person name="Munson G."/>
            <person name="Naylor J."/>
            <person name="Newes C."/>
            <person name="Nguyen C."/>
            <person name="Nguyen N."/>
            <person name="Nguyen T."/>
            <person name="Nicol R."/>
            <person name="Nielsen C."/>
            <person name="Nizzari M."/>
            <person name="Norbu C."/>
            <person name="Norbu N."/>
            <person name="O'donnell P."/>
            <person name="Okoawo O."/>
            <person name="O'leary S."/>
            <person name="Omotosho B."/>
            <person name="O'neill K."/>
            <person name="Osman S."/>
            <person name="Parker S."/>
            <person name="Perrin D."/>
            <person name="Phunkhang P."/>
            <person name="Piqani B."/>
            <person name="Purcell S."/>
            <person name="Rachupka T."/>
            <person name="Ramasamy U."/>
            <person name="Rameau R."/>
            <person name="Ray V."/>
            <person name="Raymond C."/>
            <person name="Retta R."/>
            <person name="Richardson S."/>
            <person name="Rise C."/>
            <person name="Rodriguez J."/>
            <person name="Rogers J."/>
            <person name="Rogov P."/>
            <person name="Rutman M."/>
            <person name="Schupbach R."/>
            <person name="Seaman C."/>
            <person name="Settipalli S."/>
            <person name="Sharpe T."/>
            <person name="Sheridan J."/>
            <person name="Sherpa N."/>
            <person name="Shi J."/>
            <person name="Smirnov S."/>
            <person name="Smith C."/>
            <person name="Sougnez C."/>
            <person name="Spencer B."/>
            <person name="Stalker J."/>
            <person name="Stange-thomann N."/>
            <person name="Stavropoulos S."/>
            <person name="Stetson K."/>
            <person name="Stone C."/>
            <person name="Stone S."/>
            <person name="Stubbs M."/>
            <person name="Talamas J."/>
            <person name="Tchuinga P."/>
            <person name="Tenzing P."/>
            <person name="Tesfaye S."/>
            <person name="Theodore J."/>
            <person name="Thoulutsang Y."/>
            <person name="Topham K."/>
            <person name="Towey S."/>
            <person name="Tsamla T."/>
            <person name="Tsomo N."/>
            <person name="Vallee D."/>
            <person name="Vassiliev H."/>
            <person name="Venkataraman V."/>
            <person name="Vinson J."/>
            <person name="Vo A."/>
            <person name="Wade C."/>
            <person name="Wang S."/>
            <person name="Wangchuk T."/>
            <person name="Wangdi T."/>
            <person name="Whittaker C."/>
            <person name="Wilkinson J."/>
            <person name="Wu Y."/>
            <person name="Wyman D."/>
            <person name="Yadav S."/>
            <person name="Yang S."/>
            <person name="Yang X."/>
            <person name="Yeager S."/>
            <person name="Yee E."/>
            <person name="Young G."/>
            <person name="Zainoun J."/>
            <person name="Zembeck L."/>
            <person name="Zimmer A."/>
            <person name="Zody M."/>
            <person name="Lander E."/>
        </authorList>
    </citation>
    <scope>NUCLEOTIDE SEQUENCE [LARGE SCALE GENOMIC DNA]</scope>
</reference>
<keyword evidence="6 13" id="KW-0223">Dioxygenase</keyword>
<feature type="binding site" evidence="12">
    <location>
        <position position="109"/>
    </location>
    <ligand>
        <name>Fe cation</name>
        <dbReference type="ChEBI" id="CHEBI:24875"/>
        <note>catalytic</note>
    </ligand>
</feature>
<evidence type="ECO:0000256" key="9">
    <source>
        <dbReference type="ARBA" id="ARBA00024284"/>
    </source>
</evidence>
<keyword evidence="4 12" id="KW-0479">Metal-binding</keyword>
<evidence type="ECO:0000256" key="10">
    <source>
        <dbReference type="ARBA" id="ARBA00033725"/>
    </source>
</evidence>
<reference evidence="14" key="2">
    <citation type="submission" date="2025-08" db="UniProtKB">
        <authorList>
            <consortium name="Ensembl"/>
        </authorList>
    </citation>
    <scope>IDENTIFICATION</scope>
</reference>
<comment type="cofactor">
    <cofactor evidence="1">
        <name>Ni(2+)</name>
        <dbReference type="ChEBI" id="CHEBI:49786"/>
    </cofactor>
</comment>
<dbReference type="AlphaFoldDB" id="H2YAV7"/>
<protein>
    <recommendedName>
        <fullName evidence="13">Cysteine dioxygenase</fullName>
        <ecNumber evidence="13">1.13.11.20</ecNumber>
    </recommendedName>
</protein>
<comment type="pathway">
    <text evidence="2 13">Organosulfur biosynthesis; taurine biosynthesis; hypotaurine from L-cysteine: step 1/2.</text>
</comment>
<evidence type="ECO:0000256" key="6">
    <source>
        <dbReference type="ARBA" id="ARBA00022964"/>
    </source>
</evidence>
<keyword evidence="8 12" id="KW-0408">Iron</keyword>
<dbReference type="Gene3D" id="2.60.120.10">
    <property type="entry name" value="Jelly Rolls"/>
    <property type="match status" value="1"/>
</dbReference>
<dbReference type="SUPFAM" id="SSF51182">
    <property type="entry name" value="RmlC-like cupins"/>
    <property type="match status" value="1"/>
</dbReference>
<reference evidence="14" key="3">
    <citation type="submission" date="2025-09" db="UniProtKB">
        <authorList>
            <consortium name="Ensembl"/>
        </authorList>
    </citation>
    <scope>IDENTIFICATION</scope>
</reference>
<evidence type="ECO:0000256" key="7">
    <source>
        <dbReference type="ARBA" id="ARBA00023002"/>
    </source>
</evidence>
<feature type="binding site" evidence="12">
    <location>
        <position position="163"/>
    </location>
    <ligand>
        <name>Fe cation</name>
        <dbReference type="ChEBI" id="CHEBI:24875"/>
        <note>catalytic</note>
    </ligand>
</feature>
<evidence type="ECO:0000256" key="5">
    <source>
        <dbReference type="ARBA" id="ARBA00022784"/>
    </source>
</evidence>
<dbReference type="InterPro" id="IPR014710">
    <property type="entry name" value="RmlC-like_jellyroll"/>
</dbReference>
<comment type="cofactor">
    <cofactor evidence="13">
        <name>Fe cation</name>
        <dbReference type="ChEBI" id="CHEBI:24875"/>
    </cofactor>
    <text evidence="13">Binds 1 Fe cation per subunit.</text>
</comment>
<dbReference type="GO" id="GO:0017172">
    <property type="term" value="F:cysteine dioxygenase activity"/>
    <property type="evidence" value="ECO:0007669"/>
    <property type="project" value="UniProtKB-UniRule"/>
</dbReference>
<feature type="cross-link" description="3'-(S-cysteinyl)-tyrosine (Cys-Tyr)" evidence="11">
    <location>
        <begin position="116"/>
        <end position="180"/>
    </location>
</feature>
<evidence type="ECO:0000256" key="8">
    <source>
        <dbReference type="ARBA" id="ARBA00023004"/>
    </source>
</evidence>
<keyword evidence="7 13" id="KW-0560">Oxidoreductase</keyword>
<dbReference type="OMA" id="YTENQVT"/>
<evidence type="ECO:0000313" key="15">
    <source>
        <dbReference type="Proteomes" id="UP000007875"/>
    </source>
</evidence>
<dbReference type="GO" id="GO:0019448">
    <property type="term" value="P:L-cysteine catabolic process"/>
    <property type="evidence" value="ECO:0007669"/>
    <property type="project" value="TreeGrafter"/>
</dbReference>
<dbReference type="UniPathway" id="UPA00012">
    <property type="reaction ID" value="UER00537"/>
</dbReference>
<accession>H2YAV7</accession>
<evidence type="ECO:0000256" key="13">
    <source>
        <dbReference type="RuleBase" id="RU366010"/>
    </source>
</evidence>
<dbReference type="Proteomes" id="UP000007875">
    <property type="component" value="Unassembled WGS sequence"/>
</dbReference>
<dbReference type="EC" id="1.13.11.20" evidence="13"/>
<dbReference type="STRING" id="51511.ENSCSAVP00000002455"/>
<evidence type="ECO:0000256" key="11">
    <source>
        <dbReference type="PIRSR" id="PIRSR610300-50"/>
    </source>
</evidence>
<proteinExistence type="inferred from homology"/>
<evidence type="ECO:0000256" key="3">
    <source>
        <dbReference type="ARBA" id="ARBA00006622"/>
    </source>
</evidence>
<comment type="catalytic activity">
    <reaction evidence="9">
        <text>L-cysteine + O2 = 3-sulfino-L-alanine + H(+)</text>
        <dbReference type="Rhea" id="RHEA:20441"/>
        <dbReference type="ChEBI" id="CHEBI:15378"/>
        <dbReference type="ChEBI" id="CHEBI:15379"/>
        <dbReference type="ChEBI" id="CHEBI:35235"/>
        <dbReference type="ChEBI" id="CHEBI:61085"/>
        <dbReference type="EC" id="1.13.11.20"/>
    </reaction>
    <physiologicalReaction direction="left-to-right" evidence="9">
        <dbReference type="Rhea" id="RHEA:20442"/>
    </physiologicalReaction>
</comment>
<sequence length="223" mass="25248">MASQIARPHNYIVGDTITIHSPTGNTRCLPKPRTLADLIAGLHLIFQDDDIDIEEVKRYLGSYTAKDDEWKNLVKFDAHRYTRNLIDEGNGKFNLILLCWGGGQRSCIHDHSNSHCFMKVMKGGLTETKFEWPEDENSPMVNVGIEKVEKDEVVYINDSIGLHRVGNTSKTETACSLHLYSPPFQDCQTFDQNSGHKVRCHVTFHTKFGNKICYGNANMCAEN</sequence>
<evidence type="ECO:0000313" key="14">
    <source>
        <dbReference type="Ensembl" id="ENSCSAVP00000002455.1"/>
    </source>
</evidence>
<organism evidence="14 15">
    <name type="scientific">Ciona savignyi</name>
    <name type="common">Pacific transparent sea squirt</name>
    <dbReference type="NCBI Taxonomy" id="51511"/>
    <lineage>
        <taxon>Eukaryota</taxon>
        <taxon>Metazoa</taxon>
        <taxon>Chordata</taxon>
        <taxon>Tunicata</taxon>
        <taxon>Ascidiacea</taxon>
        <taxon>Phlebobranchia</taxon>
        <taxon>Cionidae</taxon>
        <taxon>Ciona</taxon>
    </lineage>
</organism>
<comment type="function">
    <text evidence="10">Catalyzes the oxidation of cysteine to cysteine sulfinic acid with addition of molecular dioxygen.</text>
</comment>
<dbReference type="PANTHER" id="PTHR12918">
    <property type="entry name" value="CYSTEINE DIOXYGENASE"/>
    <property type="match status" value="1"/>
</dbReference>
<feature type="binding site" evidence="12">
    <location>
        <position position="111"/>
    </location>
    <ligand>
        <name>Fe cation</name>
        <dbReference type="ChEBI" id="CHEBI:24875"/>
        <note>catalytic</note>
    </ligand>
</feature>
<dbReference type="CDD" id="cd10548">
    <property type="entry name" value="cupin_CDO"/>
    <property type="match status" value="1"/>
</dbReference>
<keyword evidence="5 11" id="KW-0883">Thioether bond</keyword>
<dbReference type="HOGENOM" id="CLU_079443_1_0_1"/>
<dbReference type="InterPro" id="IPR011051">
    <property type="entry name" value="RmlC_Cupin_sf"/>
</dbReference>
<dbReference type="Pfam" id="PF05995">
    <property type="entry name" value="CDO_I"/>
    <property type="match status" value="1"/>
</dbReference>
<dbReference type="GeneTree" id="ENSGT00390000018226"/>
<comment type="similarity">
    <text evidence="3 13">Belongs to the cysteine dioxygenase family.</text>
</comment>
<evidence type="ECO:0000256" key="4">
    <source>
        <dbReference type="ARBA" id="ARBA00022723"/>
    </source>
</evidence>
<name>H2YAV7_CIOSA</name>
<keyword evidence="15" id="KW-1185">Reference proteome</keyword>
<evidence type="ECO:0000256" key="2">
    <source>
        <dbReference type="ARBA" id="ARBA00004759"/>
    </source>
</evidence>
<dbReference type="InterPro" id="IPR010300">
    <property type="entry name" value="CDO_1"/>
</dbReference>
<evidence type="ECO:0000256" key="12">
    <source>
        <dbReference type="PIRSR" id="PIRSR610300-51"/>
    </source>
</evidence>
<dbReference type="InParanoid" id="H2YAV7"/>
<dbReference type="GO" id="GO:0042412">
    <property type="term" value="P:taurine biosynthetic process"/>
    <property type="evidence" value="ECO:0007669"/>
    <property type="project" value="UniProtKB-UniRule"/>
</dbReference>